<keyword evidence="10" id="KW-1185">Reference proteome</keyword>
<dbReference type="InterPro" id="IPR037294">
    <property type="entry name" value="ABC_BtuC-like"/>
</dbReference>
<feature type="transmembrane region" description="Helical" evidence="8">
    <location>
        <begin position="291"/>
        <end position="316"/>
    </location>
</feature>
<evidence type="ECO:0000256" key="2">
    <source>
        <dbReference type="ARBA" id="ARBA00007935"/>
    </source>
</evidence>
<dbReference type="PANTHER" id="PTHR30472:SF1">
    <property type="entry name" value="FE(3+) DICITRATE TRANSPORT SYSTEM PERMEASE PROTEIN FECC-RELATED"/>
    <property type="match status" value="1"/>
</dbReference>
<evidence type="ECO:0000256" key="8">
    <source>
        <dbReference type="SAM" id="Phobius"/>
    </source>
</evidence>
<organism evidence="9 10">
    <name type="scientific">Nocardioides anomalus</name>
    <dbReference type="NCBI Taxonomy" id="2712223"/>
    <lineage>
        <taxon>Bacteria</taxon>
        <taxon>Bacillati</taxon>
        <taxon>Actinomycetota</taxon>
        <taxon>Actinomycetes</taxon>
        <taxon>Propionibacteriales</taxon>
        <taxon>Nocardioidaceae</taxon>
        <taxon>Nocardioides</taxon>
    </lineage>
</organism>
<name>A0A6G6WDI2_9ACTN</name>
<dbReference type="GO" id="GO:0033214">
    <property type="term" value="P:siderophore-iron import into cell"/>
    <property type="evidence" value="ECO:0007669"/>
    <property type="project" value="TreeGrafter"/>
</dbReference>
<feature type="transmembrane region" description="Helical" evidence="8">
    <location>
        <begin position="133"/>
        <end position="152"/>
    </location>
</feature>
<accession>A0A6G6WDI2</accession>
<dbReference type="CDD" id="cd06550">
    <property type="entry name" value="TM_ABC_iron-siderophores_like"/>
    <property type="match status" value="1"/>
</dbReference>
<protein>
    <submittedName>
        <fullName evidence="9">Iron ABC transporter permease</fullName>
    </submittedName>
</protein>
<keyword evidence="7 8" id="KW-0472">Membrane</keyword>
<dbReference type="Pfam" id="PF01032">
    <property type="entry name" value="FecCD"/>
    <property type="match status" value="1"/>
</dbReference>
<dbReference type="Gene3D" id="1.10.3470.10">
    <property type="entry name" value="ABC transporter involved in vitamin B12 uptake, BtuC"/>
    <property type="match status" value="1"/>
</dbReference>
<keyword evidence="3" id="KW-0813">Transport</keyword>
<comment type="similarity">
    <text evidence="2">Belongs to the binding-protein-dependent transport system permease family. FecCD subfamily.</text>
</comment>
<evidence type="ECO:0000313" key="10">
    <source>
        <dbReference type="Proteomes" id="UP000502996"/>
    </source>
</evidence>
<feature type="transmembrane region" description="Helical" evidence="8">
    <location>
        <begin position="27"/>
        <end position="45"/>
    </location>
</feature>
<feature type="transmembrane region" description="Helical" evidence="8">
    <location>
        <begin position="164"/>
        <end position="184"/>
    </location>
</feature>
<keyword evidence="5 8" id="KW-0812">Transmembrane</keyword>
<feature type="transmembrane region" description="Helical" evidence="8">
    <location>
        <begin position="252"/>
        <end position="279"/>
    </location>
</feature>
<evidence type="ECO:0000256" key="5">
    <source>
        <dbReference type="ARBA" id="ARBA00022692"/>
    </source>
</evidence>
<dbReference type="EMBL" id="CP049257">
    <property type="protein sequence ID" value="QIG43302.1"/>
    <property type="molecule type" value="Genomic_DNA"/>
</dbReference>
<dbReference type="KEGG" id="nano:G5V58_11495"/>
<dbReference type="RefSeq" id="WP_165232545.1">
    <property type="nucleotide sequence ID" value="NZ_CP049257.1"/>
</dbReference>
<evidence type="ECO:0000256" key="1">
    <source>
        <dbReference type="ARBA" id="ARBA00004651"/>
    </source>
</evidence>
<gene>
    <name evidence="9" type="ORF">G5V58_11495</name>
</gene>
<evidence type="ECO:0000256" key="7">
    <source>
        <dbReference type="ARBA" id="ARBA00023136"/>
    </source>
</evidence>
<evidence type="ECO:0000313" key="9">
    <source>
        <dbReference type="EMBL" id="QIG43302.1"/>
    </source>
</evidence>
<feature type="transmembrane region" description="Helical" evidence="8">
    <location>
        <begin position="78"/>
        <end position="95"/>
    </location>
</feature>
<dbReference type="Proteomes" id="UP000502996">
    <property type="component" value="Chromosome"/>
</dbReference>
<dbReference type="InterPro" id="IPR000522">
    <property type="entry name" value="ABC_transptr_permease_BtuC"/>
</dbReference>
<proteinExistence type="inferred from homology"/>
<evidence type="ECO:0000256" key="6">
    <source>
        <dbReference type="ARBA" id="ARBA00022989"/>
    </source>
</evidence>
<feature type="transmembrane region" description="Helical" evidence="8">
    <location>
        <begin position="205"/>
        <end position="225"/>
    </location>
</feature>
<dbReference type="GO" id="GO:0022857">
    <property type="term" value="F:transmembrane transporter activity"/>
    <property type="evidence" value="ECO:0007669"/>
    <property type="project" value="InterPro"/>
</dbReference>
<reference evidence="9 10" key="1">
    <citation type="submission" date="2020-02" db="EMBL/GenBank/DDBJ databases">
        <title>Full genome sequence of Nocardioides sp. R-3366.</title>
        <authorList>
            <person name="Im W.-T."/>
        </authorList>
    </citation>
    <scope>NUCLEOTIDE SEQUENCE [LARGE SCALE GENOMIC DNA]</scope>
    <source>
        <strain evidence="9 10">R-3366</strain>
    </source>
</reference>
<keyword evidence="4" id="KW-1003">Cell membrane</keyword>
<evidence type="ECO:0000256" key="3">
    <source>
        <dbReference type="ARBA" id="ARBA00022448"/>
    </source>
</evidence>
<dbReference type="PANTHER" id="PTHR30472">
    <property type="entry name" value="FERRIC ENTEROBACTIN TRANSPORT SYSTEM PERMEASE PROTEIN"/>
    <property type="match status" value="1"/>
</dbReference>
<dbReference type="SUPFAM" id="SSF81345">
    <property type="entry name" value="ABC transporter involved in vitamin B12 uptake, BtuC"/>
    <property type="match status" value="1"/>
</dbReference>
<sequence length="348" mass="35582">MSTRTAPAEAGPTTIAERGRRGSVRGLGLLVVAVAVMAVLSLALGSRTIAPQRVLDVLFHDDGSEAATIVHALRLPRTVLGIAVGIALGVAGALMQGHTRNPLADPGLLGVEAGAACAVVVAIYALHVEDLAGYAWFALLGAGVAAVAVFAIGTTRRGPDPVSLVLAGAAVSALLMAVTQALVVRDAQTLDAYRFWVVGSTAGRPLSVFWQVLPFLLAGLLLAALSTPGLNLLQLGDDVAASLGLTPWRQKALGVTAVMLLTGAATAACGPIGFVGLVVPHVARRLGGVDYRWVVPYAGLLGALLVVGTDIIGRLVVPPAELQVGIVMALVGGPAFVLLVRRTRMVRL</sequence>
<comment type="subcellular location">
    <subcellularLocation>
        <location evidence="1">Cell membrane</location>
        <topology evidence="1">Multi-pass membrane protein</topology>
    </subcellularLocation>
</comment>
<keyword evidence="6 8" id="KW-1133">Transmembrane helix</keyword>
<dbReference type="AlphaFoldDB" id="A0A6G6WDI2"/>
<dbReference type="FunFam" id="1.10.3470.10:FF:000001">
    <property type="entry name" value="Vitamin B12 ABC transporter permease BtuC"/>
    <property type="match status" value="1"/>
</dbReference>
<dbReference type="GO" id="GO:0005886">
    <property type="term" value="C:plasma membrane"/>
    <property type="evidence" value="ECO:0007669"/>
    <property type="project" value="UniProtKB-SubCell"/>
</dbReference>
<evidence type="ECO:0000256" key="4">
    <source>
        <dbReference type="ARBA" id="ARBA00022475"/>
    </source>
</evidence>
<feature type="transmembrane region" description="Helical" evidence="8">
    <location>
        <begin position="107"/>
        <end position="126"/>
    </location>
</feature>
<feature type="transmembrane region" description="Helical" evidence="8">
    <location>
        <begin position="322"/>
        <end position="340"/>
    </location>
</feature>